<proteinExistence type="predicted"/>
<feature type="chain" id="PRO_5046778881" evidence="1">
    <location>
        <begin position="20"/>
        <end position="359"/>
    </location>
</feature>
<accession>A0ABR1GED7</accession>
<name>A0ABR1GED7_AURAN</name>
<organism evidence="2 3">
    <name type="scientific">Aureococcus anophagefferens</name>
    <name type="common">Harmful bloom alga</name>
    <dbReference type="NCBI Taxonomy" id="44056"/>
    <lineage>
        <taxon>Eukaryota</taxon>
        <taxon>Sar</taxon>
        <taxon>Stramenopiles</taxon>
        <taxon>Ochrophyta</taxon>
        <taxon>Pelagophyceae</taxon>
        <taxon>Pelagomonadales</taxon>
        <taxon>Pelagomonadaceae</taxon>
        <taxon>Aureococcus</taxon>
    </lineage>
</organism>
<protein>
    <submittedName>
        <fullName evidence="2">Uncharacterized protein</fullName>
    </submittedName>
</protein>
<sequence length="359" mass="38381">MISPRLLLIVALRAAGAAADCDEGYGATLFEEGKTCETQVTNLGTFDTVNECAAAGAAFAAEESKTCDYIMCYTAASLRAETEEVPKEDLCFKGSEAIKDFCDAFDEDEYVVTGNEWTVTIERVDTAEAWTVGAMLLGGGADDGIKRLSYFDEHIGCTDCGAFYAKRQRRGPWILDPPNRLVGAAAGSAAAAHSCVDWALSSPEPGVVDIESGGGYDGPQRWTADEFSYECPDTGAFCALMAAPTVAPTAAPTTASCADSTTWYRGNKKWKTCAWVGKQPAKRCKDTIKSRDGVTASVACPEACDACEPACEDDETWFSKKRSNNCRWVAEKPDSRCSKKSDDKVKAKDACPVACGTCV</sequence>
<reference evidence="2 3" key="1">
    <citation type="submission" date="2024-03" db="EMBL/GenBank/DDBJ databases">
        <title>Aureococcus anophagefferens CCMP1851 and Kratosvirus quantuckense: Draft genome of a second virus-susceptible host strain in the model system.</title>
        <authorList>
            <person name="Chase E."/>
            <person name="Truchon A.R."/>
            <person name="Schepens W."/>
            <person name="Wilhelm S.W."/>
        </authorList>
    </citation>
    <scope>NUCLEOTIDE SEQUENCE [LARGE SCALE GENOMIC DNA]</scope>
    <source>
        <strain evidence="2 3">CCMP1851</strain>
    </source>
</reference>
<evidence type="ECO:0000256" key="1">
    <source>
        <dbReference type="SAM" id="SignalP"/>
    </source>
</evidence>
<gene>
    <name evidence="2" type="ORF">SO694_0051500</name>
</gene>
<dbReference type="Proteomes" id="UP001363151">
    <property type="component" value="Unassembled WGS sequence"/>
</dbReference>
<feature type="signal peptide" evidence="1">
    <location>
        <begin position="1"/>
        <end position="19"/>
    </location>
</feature>
<dbReference type="EMBL" id="JBBJCI010000027">
    <property type="protein sequence ID" value="KAK7254439.1"/>
    <property type="molecule type" value="Genomic_DNA"/>
</dbReference>
<evidence type="ECO:0000313" key="2">
    <source>
        <dbReference type="EMBL" id="KAK7254439.1"/>
    </source>
</evidence>
<keyword evidence="1" id="KW-0732">Signal</keyword>
<keyword evidence="3" id="KW-1185">Reference proteome</keyword>
<comment type="caution">
    <text evidence="2">The sequence shown here is derived from an EMBL/GenBank/DDBJ whole genome shotgun (WGS) entry which is preliminary data.</text>
</comment>
<evidence type="ECO:0000313" key="3">
    <source>
        <dbReference type="Proteomes" id="UP001363151"/>
    </source>
</evidence>